<sequence length="485" mass="52803">MSVNGSNGSQVGHQDDIGNLNDVNEPNVNNPHLMGGIGAFRLPPAEGNAMFHITSWREKGPVGYLLKKSASPTWTVVGLKKFYVVVYKIRRAQAKIGVSQNGSAITNSFVIWTPTLIEGPVKLGERLNDPFRIRTTQTTTSPLASAHAVFLATPMQGSPPRSMKRLKTEGLRTIIEGKRLPTDGVIDRSPEIMSCMKSHKLQLFTKPHDPYVPNWVQEFYTTYGALVPQWKKSAAKFKTVDYVVVRGRKLKCDSDAIHVVLECSTRIKDDCEYKIRTKTLENRKKWLAPLISDAPGPVGISTTAPSMTPSTSTAPLPPRSGTVVDVVSLPPLNQVSLLRMGQLAHSADRRSSRHEATIPVMIKRALANVVTPLSSTIDDLAVRIAVCERVEIRDLPIDPDMPQSTTGDEVRTVEVSAAESEAETDEEHLGVDEEASYEGLTEIQEAMVESVVQISLADTPLADHSGASDVDVTPGTDAPKDGATT</sequence>
<reference evidence="3" key="2">
    <citation type="submission" date="2015-06" db="UniProtKB">
        <authorList>
            <consortium name="EnsemblPlants"/>
        </authorList>
    </citation>
    <scope>IDENTIFICATION</scope>
    <source>
        <strain evidence="3">DM1-3 516 R44</strain>
    </source>
</reference>
<feature type="region of interest" description="Disordered" evidence="1">
    <location>
        <begin position="461"/>
        <end position="485"/>
    </location>
</feature>
<dbReference type="HOGENOM" id="CLU_651172_0_0_1"/>
<organism evidence="3 4">
    <name type="scientific">Solanum tuberosum</name>
    <name type="common">Potato</name>
    <dbReference type="NCBI Taxonomy" id="4113"/>
    <lineage>
        <taxon>Eukaryota</taxon>
        <taxon>Viridiplantae</taxon>
        <taxon>Streptophyta</taxon>
        <taxon>Embryophyta</taxon>
        <taxon>Tracheophyta</taxon>
        <taxon>Spermatophyta</taxon>
        <taxon>Magnoliopsida</taxon>
        <taxon>eudicotyledons</taxon>
        <taxon>Gunneridae</taxon>
        <taxon>Pentapetalae</taxon>
        <taxon>asterids</taxon>
        <taxon>lamiids</taxon>
        <taxon>Solanales</taxon>
        <taxon>Solanaceae</taxon>
        <taxon>Solanoideae</taxon>
        <taxon>Solaneae</taxon>
        <taxon>Solanum</taxon>
    </lineage>
</organism>
<feature type="compositionally biased region" description="Polar residues" evidence="1">
    <location>
        <begin position="1"/>
        <end position="12"/>
    </location>
</feature>
<dbReference type="InterPro" id="IPR046796">
    <property type="entry name" value="Transposase_32_dom"/>
</dbReference>
<evidence type="ECO:0000313" key="3">
    <source>
        <dbReference type="EnsemblPlants" id="PGSC0003DMT400093200"/>
    </source>
</evidence>
<dbReference type="PaxDb" id="4113-PGSC0003DMT400093200"/>
<dbReference type="InParanoid" id="M1DRG0"/>
<dbReference type="GO" id="GO:0009523">
    <property type="term" value="C:photosystem II"/>
    <property type="evidence" value="ECO:0000318"/>
    <property type="project" value="GO_Central"/>
</dbReference>
<proteinExistence type="predicted"/>
<name>M1DRG0_SOLTU</name>
<reference evidence="4" key="1">
    <citation type="journal article" date="2011" name="Nature">
        <title>Genome sequence and analysis of the tuber crop potato.</title>
        <authorList>
            <consortium name="The Potato Genome Sequencing Consortium"/>
        </authorList>
    </citation>
    <scope>NUCLEOTIDE SEQUENCE [LARGE SCALE GENOMIC DNA]</scope>
    <source>
        <strain evidence="4">cv. DM1-3 516 R44</strain>
    </source>
</reference>
<dbReference type="Gramene" id="PGSC0003DMT400093200">
    <property type="protein sequence ID" value="PGSC0003DMT400093200"/>
    <property type="gene ID" value="PGSC0003DMG400042771"/>
</dbReference>
<dbReference type="Proteomes" id="UP000011115">
    <property type="component" value="Unassembled WGS sequence"/>
</dbReference>
<dbReference type="Pfam" id="PF20167">
    <property type="entry name" value="Transposase_32"/>
    <property type="match status" value="1"/>
</dbReference>
<feature type="domain" description="Putative plant transposon protein" evidence="2">
    <location>
        <begin position="199"/>
        <end position="287"/>
    </location>
</feature>
<evidence type="ECO:0000259" key="2">
    <source>
        <dbReference type="Pfam" id="PF20167"/>
    </source>
</evidence>
<dbReference type="AlphaFoldDB" id="M1DRG0"/>
<dbReference type="GO" id="GO:0009579">
    <property type="term" value="C:thylakoid"/>
    <property type="evidence" value="ECO:0000318"/>
    <property type="project" value="GO_Central"/>
</dbReference>
<keyword evidence="4" id="KW-1185">Reference proteome</keyword>
<dbReference type="PANTHER" id="PTHR33180:SF31">
    <property type="entry name" value="POLYPROTEIN PROTEIN"/>
    <property type="match status" value="1"/>
</dbReference>
<protein>
    <recommendedName>
        <fullName evidence="2">Putative plant transposon protein domain-containing protein</fullName>
    </recommendedName>
</protein>
<dbReference type="EnsemblPlants" id="PGSC0003DMT400093200">
    <property type="protein sequence ID" value="PGSC0003DMT400093200"/>
    <property type="gene ID" value="PGSC0003DMG400042771"/>
</dbReference>
<dbReference type="PANTHER" id="PTHR33180">
    <property type="entry name" value="PHOTOSYSTEM II CP43 REACTION CENTER PROTEIN"/>
    <property type="match status" value="1"/>
</dbReference>
<accession>M1DRG0</accession>
<evidence type="ECO:0000313" key="4">
    <source>
        <dbReference type="Proteomes" id="UP000011115"/>
    </source>
</evidence>
<evidence type="ECO:0000256" key="1">
    <source>
        <dbReference type="SAM" id="MobiDB-lite"/>
    </source>
</evidence>
<feature type="region of interest" description="Disordered" evidence="1">
    <location>
        <begin position="1"/>
        <end position="25"/>
    </location>
</feature>